<reference evidence="1 2" key="1">
    <citation type="submission" date="2017-06" db="EMBL/GenBank/DDBJ databases">
        <authorList>
            <person name="Kim H.J."/>
            <person name="Triplett B.A."/>
        </authorList>
    </citation>
    <scope>NUCLEOTIDE SEQUENCE [LARGE SCALE GENOMIC DNA]</scope>
    <source>
        <strain evidence="1 2">SCA</strain>
    </source>
</reference>
<proteinExistence type="predicted"/>
<name>A0A239CVR0_9FIRM</name>
<gene>
    <name evidence="1" type="ORF">SAMN05446037_1006153</name>
</gene>
<accession>A0A239CVR0</accession>
<sequence length="436" mass="50366">MKISDLEGKKMAVHCKTKELSDKFLNKLELSGFDTLLSDRWNIYGKNTCYSIYKGKVYYGRYSYYESEDYEIHEFEGWEEELRIKTIEQLQKLGKKDVIRCKTLDLATEFLAKLHSKGYRWASHDSLVGESNWDKYGSQTCYFVEGKQLCYSDDLYFERNGFKIYEFEGWEDELNIKKGMIIHCETEQQAIRLLEDLDRRGYKWLSGSSLTLHASWGIHKEETCYSIGSGMVQYASLGFYKRSGSEVTKFSDLLIPHCIEERKLYSSVLSNFNGHRVVEFYEDSEGQPNIVFSSGCVYEGYKRLKDFEANVEIKYGSNKNSLVYRTYMLEADKMRLALNLPALGTYVAIFRELLGKFIPSELAESGLAETARNHVCLWVRVALDHSSSFSYDSDNVIMSYEVADQNLSFNIGVDQLCVALGVTKEEIYNSIKYTSS</sequence>
<keyword evidence="2" id="KW-1185">Reference proteome</keyword>
<organism evidence="1 2">
    <name type="scientific">Anaerovirgula multivorans</name>
    <dbReference type="NCBI Taxonomy" id="312168"/>
    <lineage>
        <taxon>Bacteria</taxon>
        <taxon>Bacillati</taxon>
        <taxon>Bacillota</taxon>
        <taxon>Clostridia</taxon>
        <taxon>Peptostreptococcales</taxon>
        <taxon>Natronincolaceae</taxon>
        <taxon>Anaerovirgula</taxon>
    </lineage>
</organism>
<dbReference type="RefSeq" id="WP_089282393.1">
    <property type="nucleotide sequence ID" value="NZ_FZOJ01000006.1"/>
</dbReference>
<protein>
    <submittedName>
        <fullName evidence="1">Uncharacterized protein</fullName>
    </submittedName>
</protein>
<dbReference type="Proteomes" id="UP000198304">
    <property type="component" value="Unassembled WGS sequence"/>
</dbReference>
<dbReference type="EMBL" id="FZOJ01000006">
    <property type="protein sequence ID" value="SNS23624.1"/>
    <property type="molecule type" value="Genomic_DNA"/>
</dbReference>
<dbReference type="AlphaFoldDB" id="A0A239CVR0"/>
<evidence type="ECO:0000313" key="2">
    <source>
        <dbReference type="Proteomes" id="UP000198304"/>
    </source>
</evidence>
<evidence type="ECO:0000313" key="1">
    <source>
        <dbReference type="EMBL" id="SNS23624.1"/>
    </source>
</evidence>